<protein>
    <submittedName>
        <fullName evidence="1">Uncharacterized protein</fullName>
    </submittedName>
</protein>
<reference evidence="1 2" key="1">
    <citation type="submission" date="2019-03" db="EMBL/GenBank/DDBJ databases">
        <title>Deep-cultivation of Planctomycetes and their phenomic and genomic characterization uncovers novel biology.</title>
        <authorList>
            <person name="Wiegand S."/>
            <person name="Jogler M."/>
            <person name="Boedeker C."/>
            <person name="Pinto D."/>
            <person name="Vollmers J."/>
            <person name="Rivas-Marin E."/>
            <person name="Kohn T."/>
            <person name="Peeters S.H."/>
            <person name="Heuer A."/>
            <person name="Rast P."/>
            <person name="Oberbeckmann S."/>
            <person name="Bunk B."/>
            <person name="Jeske O."/>
            <person name="Meyerdierks A."/>
            <person name="Storesund J.E."/>
            <person name="Kallscheuer N."/>
            <person name="Luecker S."/>
            <person name="Lage O.M."/>
            <person name="Pohl T."/>
            <person name="Merkel B.J."/>
            <person name="Hornburger P."/>
            <person name="Mueller R.-W."/>
            <person name="Bruemmer F."/>
            <person name="Labrenz M."/>
            <person name="Spormann A.M."/>
            <person name="Op den Camp H."/>
            <person name="Overmann J."/>
            <person name="Amann R."/>
            <person name="Jetten M.S.M."/>
            <person name="Mascher T."/>
            <person name="Medema M.H."/>
            <person name="Devos D.P."/>
            <person name="Kaster A.-K."/>
            <person name="Ovreas L."/>
            <person name="Rohde M."/>
            <person name="Galperin M.Y."/>
            <person name="Jogler C."/>
        </authorList>
    </citation>
    <scope>NUCLEOTIDE SEQUENCE [LARGE SCALE GENOMIC DNA]</scope>
    <source>
        <strain evidence="1 2">V144</strain>
    </source>
</reference>
<organism evidence="1 2">
    <name type="scientific">Gimesia aquarii</name>
    <dbReference type="NCBI Taxonomy" id="2527964"/>
    <lineage>
        <taxon>Bacteria</taxon>
        <taxon>Pseudomonadati</taxon>
        <taxon>Planctomycetota</taxon>
        <taxon>Planctomycetia</taxon>
        <taxon>Planctomycetales</taxon>
        <taxon>Planctomycetaceae</taxon>
        <taxon>Gimesia</taxon>
    </lineage>
</organism>
<dbReference type="AlphaFoldDB" id="A0A517VNV6"/>
<gene>
    <name evidence="1" type="ORF">V144x_01200</name>
</gene>
<name>A0A517VNV6_9PLAN</name>
<proteinExistence type="predicted"/>
<evidence type="ECO:0000313" key="1">
    <source>
        <dbReference type="EMBL" id="QDT94689.1"/>
    </source>
</evidence>
<dbReference type="Proteomes" id="UP000318704">
    <property type="component" value="Chromosome"/>
</dbReference>
<dbReference type="KEGG" id="gaw:V144x_01200"/>
<evidence type="ECO:0000313" key="2">
    <source>
        <dbReference type="Proteomes" id="UP000318704"/>
    </source>
</evidence>
<dbReference type="RefSeq" id="WP_144979822.1">
    <property type="nucleotide sequence ID" value="NZ_CP037920.1"/>
</dbReference>
<accession>A0A517VNV6</accession>
<dbReference type="EMBL" id="CP037920">
    <property type="protein sequence ID" value="QDT94689.1"/>
    <property type="molecule type" value="Genomic_DNA"/>
</dbReference>
<sequence>MDDPLEELIRQNNEFHNSLIEQNNELDRAFQNGTFGQLVQLWSEKNDGGDPTEDVAGEGSETVLVNQSRGESGEFAASEPPI</sequence>